<accession>M1ZT44</accession>
<dbReference type="PATRIC" id="fig|1232189.3.peg.596"/>
<dbReference type="AlphaFoldDB" id="M1ZT44"/>
<dbReference type="EMBL" id="AMXI01000197">
    <property type="protein sequence ID" value="EKN42977.1"/>
    <property type="molecule type" value="Genomic_DNA"/>
</dbReference>
<reference evidence="1 2" key="2">
    <citation type="submission" date="2013-03" db="EMBL/GenBank/DDBJ databases">
        <title>Diversity in Clostridium botulinum.</title>
        <authorList>
            <person name="Timme R.E."/>
            <person name="Allard M."/>
            <person name="Luo Y."/>
            <person name="Strain E."/>
            <person name="Gonzalez-Escalona N."/>
            <person name="Brown E."/>
        </authorList>
    </citation>
    <scope>NUCLEOTIDE SEQUENCE [LARGE SCALE GENOMIC DNA]</scope>
    <source>
        <strain evidence="1 2">CFSAN001627</strain>
    </source>
</reference>
<name>M1ZT44_CLOBO</name>
<dbReference type="Proteomes" id="UP000011944">
    <property type="component" value="Unassembled WGS sequence"/>
</dbReference>
<protein>
    <submittedName>
        <fullName evidence="1">Uncharacterized protein</fullName>
    </submittedName>
</protein>
<evidence type="ECO:0000313" key="2">
    <source>
        <dbReference type="Proteomes" id="UP000011944"/>
    </source>
</evidence>
<comment type="caution">
    <text evidence="1">The sequence shown here is derived from an EMBL/GenBank/DDBJ whole genome shotgun (WGS) entry which is preliminary data.</text>
</comment>
<reference evidence="1 2" key="1">
    <citation type="submission" date="2012-10" db="EMBL/GenBank/DDBJ databases">
        <authorList>
            <person name="Strain E.A."/>
            <person name="Brown E."/>
            <person name="Allard M.W."/>
            <person name="Gonzalez-Escalona N."/>
            <person name="Timme R."/>
        </authorList>
    </citation>
    <scope>NUCLEOTIDE SEQUENCE [LARGE SCALE GENOMIC DNA]</scope>
    <source>
        <strain evidence="1 2">CFSAN001627</strain>
    </source>
</reference>
<gene>
    <name evidence="1" type="ORF">CFSAN001627_03630</name>
</gene>
<sequence length="81" mass="9577">MFTEDEVYYDEVAYDDIEEMQVIEEIRIGLMLNEISPYISKKELKEWFANLQMKKKNFCEDITGNDLIEIAKSCGLKIKEC</sequence>
<organism evidence="1 2">
    <name type="scientific">Clostridium botulinum CFSAN001627</name>
    <dbReference type="NCBI Taxonomy" id="1232189"/>
    <lineage>
        <taxon>Bacteria</taxon>
        <taxon>Bacillati</taxon>
        <taxon>Bacillota</taxon>
        <taxon>Clostridia</taxon>
        <taxon>Eubacteriales</taxon>
        <taxon>Clostridiaceae</taxon>
        <taxon>Clostridium</taxon>
    </lineage>
</organism>
<evidence type="ECO:0000313" key="1">
    <source>
        <dbReference type="EMBL" id="EKN42977.1"/>
    </source>
</evidence>
<proteinExistence type="predicted"/>